<dbReference type="Pfam" id="PF00962">
    <property type="entry name" value="A_deaminase"/>
    <property type="match status" value="1"/>
</dbReference>
<dbReference type="Gene3D" id="3.20.20.140">
    <property type="entry name" value="Metal-dependent hydrolases"/>
    <property type="match status" value="1"/>
</dbReference>
<comment type="cofactor">
    <cofactor evidence="1">
        <name>Zn(2+)</name>
        <dbReference type="ChEBI" id="CHEBI:29105"/>
    </cofactor>
</comment>
<dbReference type="EMBL" id="KZ857457">
    <property type="protein sequence ID" value="RDX43921.1"/>
    <property type="molecule type" value="Genomic_DNA"/>
</dbReference>
<name>A0A371CUG8_9APHY</name>
<evidence type="ECO:0000313" key="10">
    <source>
        <dbReference type="Proteomes" id="UP000256964"/>
    </source>
</evidence>
<dbReference type="InterPro" id="IPR006330">
    <property type="entry name" value="Ado/ade_deaminase"/>
</dbReference>
<dbReference type="PANTHER" id="PTHR11409">
    <property type="entry name" value="ADENOSINE DEAMINASE"/>
    <property type="match status" value="1"/>
</dbReference>
<evidence type="ECO:0000256" key="2">
    <source>
        <dbReference type="ARBA" id="ARBA00006676"/>
    </source>
</evidence>
<dbReference type="OrthoDB" id="272271at2759"/>
<sequence length="352" mass="39072">MSQDITGYCAEALKSLTPSQVEFLQKLPKAELHAHLNGSIPLNLLQELASEYYQASSTDRTATVLPEVVRSGIQTLQDGIQLENCHEFFALFPAIYALTSNPPALRRAARAVLEHFLSDKDGYPQAAYLELRSTPRETAAMTRRQYVETVLDEVEQYPPERAALIVSLDRRMDARAAAECIECAVSLRNAGRRIVGVDLCGEIKAGNMADFEQHFRRAKEAGLKVTLHIAEVAECPAEETLLLLSFKPDRLGHATFLDDAAKKIVHTEEIPIELCLSSNLITKTVPTLDAHHIRYYLGHNHPIAICTDDILPFRNSLLGEYALLMAQPPLGLGLTEAELEKIAQMGMACRFH</sequence>
<evidence type="ECO:0000259" key="8">
    <source>
        <dbReference type="Pfam" id="PF00962"/>
    </source>
</evidence>
<comment type="catalytic activity">
    <reaction evidence="7">
        <text>N(6)-methyl-AMP + H2O + H(+) = IMP + methylamine</text>
        <dbReference type="Rhea" id="RHEA:16001"/>
        <dbReference type="ChEBI" id="CHEBI:15377"/>
        <dbReference type="ChEBI" id="CHEBI:15378"/>
        <dbReference type="ChEBI" id="CHEBI:58053"/>
        <dbReference type="ChEBI" id="CHEBI:59338"/>
        <dbReference type="ChEBI" id="CHEBI:144842"/>
    </reaction>
    <physiologicalReaction direction="left-to-right" evidence="7">
        <dbReference type="Rhea" id="RHEA:16002"/>
    </physiologicalReaction>
</comment>
<organism evidence="9 10">
    <name type="scientific">Lentinus brumalis</name>
    <dbReference type="NCBI Taxonomy" id="2498619"/>
    <lineage>
        <taxon>Eukaryota</taxon>
        <taxon>Fungi</taxon>
        <taxon>Dikarya</taxon>
        <taxon>Basidiomycota</taxon>
        <taxon>Agaricomycotina</taxon>
        <taxon>Agaricomycetes</taxon>
        <taxon>Polyporales</taxon>
        <taxon>Polyporaceae</taxon>
        <taxon>Lentinus</taxon>
    </lineage>
</organism>
<dbReference type="PANTHER" id="PTHR11409:SF42">
    <property type="entry name" value="ADENOSINE DEAMINASE-LIKE PROTEIN"/>
    <property type="match status" value="1"/>
</dbReference>
<dbReference type="SUPFAM" id="SSF51556">
    <property type="entry name" value="Metallo-dependent hydrolases"/>
    <property type="match status" value="1"/>
</dbReference>
<dbReference type="GO" id="GO:0009117">
    <property type="term" value="P:nucleotide metabolic process"/>
    <property type="evidence" value="ECO:0007669"/>
    <property type="project" value="UniProtKB-KW"/>
</dbReference>
<evidence type="ECO:0000256" key="3">
    <source>
        <dbReference type="ARBA" id="ARBA00022723"/>
    </source>
</evidence>
<dbReference type="GO" id="GO:0004000">
    <property type="term" value="F:adenosine deaminase activity"/>
    <property type="evidence" value="ECO:0007669"/>
    <property type="project" value="TreeGrafter"/>
</dbReference>
<dbReference type="AlphaFoldDB" id="A0A371CUG8"/>
<keyword evidence="3" id="KW-0479">Metal-binding</keyword>
<evidence type="ECO:0000313" key="9">
    <source>
        <dbReference type="EMBL" id="RDX43921.1"/>
    </source>
</evidence>
<keyword evidence="6" id="KW-0546">Nucleotide metabolism</keyword>
<comment type="similarity">
    <text evidence="2">Belongs to the metallo-dependent hydrolases superfamily. Adenosine and AMP deaminases family.</text>
</comment>
<dbReference type="Proteomes" id="UP000256964">
    <property type="component" value="Unassembled WGS sequence"/>
</dbReference>
<keyword evidence="4 9" id="KW-0378">Hydrolase</keyword>
<protein>
    <submittedName>
        <fullName evidence="9">Metallo-dependent hydrolase</fullName>
    </submittedName>
</protein>
<keyword evidence="5" id="KW-0862">Zinc</keyword>
<proteinExistence type="inferred from homology"/>
<dbReference type="GO" id="GO:0006154">
    <property type="term" value="P:adenosine catabolic process"/>
    <property type="evidence" value="ECO:0007669"/>
    <property type="project" value="TreeGrafter"/>
</dbReference>
<dbReference type="InterPro" id="IPR032466">
    <property type="entry name" value="Metal_Hydrolase"/>
</dbReference>
<evidence type="ECO:0000256" key="1">
    <source>
        <dbReference type="ARBA" id="ARBA00001947"/>
    </source>
</evidence>
<dbReference type="GO" id="GO:0046872">
    <property type="term" value="F:metal ion binding"/>
    <property type="evidence" value="ECO:0007669"/>
    <property type="project" value="UniProtKB-KW"/>
</dbReference>
<gene>
    <name evidence="9" type="ORF">OH76DRAFT_1409574</name>
</gene>
<dbReference type="STRING" id="139420.A0A371CUG8"/>
<keyword evidence="10" id="KW-1185">Reference proteome</keyword>
<evidence type="ECO:0000256" key="4">
    <source>
        <dbReference type="ARBA" id="ARBA00022801"/>
    </source>
</evidence>
<evidence type="ECO:0000256" key="7">
    <source>
        <dbReference type="ARBA" id="ARBA00048787"/>
    </source>
</evidence>
<dbReference type="GO" id="GO:0046103">
    <property type="term" value="P:inosine biosynthetic process"/>
    <property type="evidence" value="ECO:0007669"/>
    <property type="project" value="TreeGrafter"/>
</dbReference>
<evidence type="ECO:0000256" key="6">
    <source>
        <dbReference type="ARBA" id="ARBA00023080"/>
    </source>
</evidence>
<dbReference type="InterPro" id="IPR001365">
    <property type="entry name" value="A_deaminase_dom"/>
</dbReference>
<evidence type="ECO:0000256" key="5">
    <source>
        <dbReference type="ARBA" id="ARBA00022833"/>
    </source>
</evidence>
<reference evidence="9 10" key="1">
    <citation type="journal article" date="2018" name="Biotechnol. Biofuels">
        <title>Integrative visual omics of the white-rot fungus Polyporus brumalis exposes the biotechnological potential of its oxidative enzymes for delignifying raw plant biomass.</title>
        <authorList>
            <person name="Miyauchi S."/>
            <person name="Rancon A."/>
            <person name="Drula E."/>
            <person name="Hage H."/>
            <person name="Chaduli D."/>
            <person name="Favel A."/>
            <person name="Grisel S."/>
            <person name="Henrissat B."/>
            <person name="Herpoel-Gimbert I."/>
            <person name="Ruiz-Duenas F.J."/>
            <person name="Chevret D."/>
            <person name="Hainaut M."/>
            <person name="Lin J."/>
            <person name="Wang M."/>
            <person name="Pangilinan J."/>
            <person name="Lipzen A."/>
            <person name="Lesage-Meessen L."/>
            <person name="Navarro D."/>
            <person name="Riley R."/>
            <person name="Grigoriev I.V."/>
            <person name="Zhou S."/>
            <person name="Raouche S."/>
            <person name="Rosso M.N."/>
        </authorList>
    </citation>
    <scope>NUCLEOTIDE SEQUENCE [LARGE SCALE GENOMIC DNA]</scope>
    <source>
        <strain evidence="9 10">BRFM 1820</strain>
    </source>
</reference>
<feature type="domain" description="Adenosine deaminase" evidence="8">
    <location>
        <begin position="28"/>
        <end position="348"/>
    </location>
</feature>
<accession>A0A371CUG8</accession>